<accession>A0A2X0V8H6</accession>
<dbReference type="InterPro" id="IPR010982">
    <property type="entry name" value="Lambda_DNA-bd_dom_sf"/>
</dbReference>
<dbReference type="SUPFAM" id="SSF47413">
    <property type="entry name" value="lambda repressor-like DNA-binding domains"/>
    <property type="match status" value="1"/>
</dbReference>
<evidence type="ECO:0000256" key="3">
    <source>
        <dbReference type="ARBA" id="ARBA00023163"/>
    </source>
</evidence>
<evidence type="ECO:0000256" key="1">
    <source>
        <dbReference type="ARBA" id="ARBA00023015"/>
    </source>
</evidence>
<keyword evidence="6" id="KW-1185">Reference proteome</keyword>
<dbReference type="Pfam" id="PF00717">
    <property type="entry name" value="Peptidase_S24"/>
    <property type="match status" value="1"/>
</dbReference>
<dbReference type="PANTHER" id="PTHR40661">
    <property type="match status" value="1"/>
</dbReference>
<dbReference type="InterPro" id="IPR015927">
    <property type="entry name" value="Peptidase_S24_S26A/B/C"/>
</dbReference>
<proteinExistence type="predicted"/>
<dbReference type="PROSITE" id="PS50943">
    <property type="entry name" value="HTH_CROC1"/>
    <property type="match status" value="1"/>
</dbReference>
<dbReference type="InterPro" id="IPR036286">
    <property type="entry name" value="LexA/Signal_pep-like_sf"/>
</dbReference>
<reference evidence="5 6" key="1">
    <citation type="submission" date="2018-06" db="EMBL/GenBank/DDBJ databases">
        <authorList>
            <consortium name="Pathogen Informatics"/>
            <person name="Doyle S."/>
        </authorList>
    </citation>
    <scope>NUCLEOTIDE SEQUENCE [LARGE SCALE GENOMIC DNA]</scope>
    <source>
        <strain evidence="5 6">NCTC13093</strain>
    </source>
</reference>
<dbReference type="SMART" id="SM00530">
    <property type="entry name" value="HTH_XRE"/>
    <property type="match status" value="1"/>
</dbReference>
<dbReference type="Proteomes" id="UP000250086">
    <property type="component" value="Unassembled WGS sequence"/>
</dbReference>
<dbReference type="Gene3D" id="2.10.109.10">
    <property type="entry name" value="Umud Fragment, subunit A"/>
    <property type="match status" value="1"/>
</dbReference>
<keyword evidence="3" id="KW-0804">Transcription</keyword>
<dbReference type="InterPro" id="IPR001387">
    <property type="entry name" value="Cro/C1-type_HTH"/>
</dbReference>
<dbReference type="EMBL" id="UAPV01000001">
    <property type="protein sequence ID" value="SPT70073.1"/>
    <property type="molecule type" value="Genomic_DNA"/>
</dbReference>
<gene>
    <name evidence="5" type="ORF">NCTC13093_01478</name>
</gene>
<evidence type="ECO:0000313" key="6">
    <source>
        <dbReference type="Proteomes" id="UP000250086"/>
    </source>
</evidence>
<evidence type="ECO:0000313" key="5">
    <source>
        <dbReference type="EMBL" id="SPT70073.1"/>
    </source>
</evidence>
<dbReference type="SUPFAM" id="SSF51306">
    <property type="entry name" value="LexA/Signal peptidase"/>
    <property type="match status" value="1"/>
</dbReference>
<dbReference type="CDD" id="cd00093">
    <property type="entry name" value="HTH_XRE"/>
    <property type="match status" value="1"/>
</dbReference>
<organism evidence="5 6">
    <name type="scientific">Anaerobiospirillum thomasii</name>
    <dbReference type="NCBI Taxonomy" id="179995"/>
    <lineage>
        <taxon>Bacteria</taxon>
        <taxon>Pseudomonadati</taxon>
        <taxon>Pseudomonadota</taxon>
        <taxon>Gammaproteobacteria</taxon>
        <taxon>Aeromonadales</taxon>
        <taxon>Succinivibrionaceae</taxon>
        <taxon>Anaerobiospirillum</taxon>
    </lineage>
</organism>
<evidence type="ECO:0000256" key="2">
    <source>
        <dbReference type="ARBA" id="ARBA00023125"/>
    </source>
</evidence>
<feature type="domain" description="HTH cro/C1-type" evidence="4">
    <location>
        <begin position="17"/>
        <end position="71"/>
    </location>
</feature>
<dbReference type="Pfam" id="PF01381">
    <property type="entry name" value="HTH_3"/>
    <property type="match status" value="1"/>
</dbReference>
<name>A0A2X0V8H6_9GAMM</name>
<protein>
    <submittedName>
        <fullName evidence="5">LexA repressor</fullName>
    </submittedName>
</protein>
<dbReference type="GO" id="GO:0003677">
    <property type="term" value="F:DNA binding"/>
    <property type="evidence" value="ECO:0007669"/>
    <property type="project" value="UniProtKB-KW"/>
</dbReference>
<keyword evidence="2" id="KW-0238">DNA-binding</keyword>
<dbReference type="CDD" id="cd06462">
    <property type="entry name" value="Peptidase_S24_S26"/>
    <property type="match status" value="1"/>
</dbReference>
<sequence>MSEKYKSLTTKKIGQRMRLCRKQSGLSQAETCTLLNISQSSLSRIESGSLRPTDEQIDLFLNRLKIEPDYFLTDENFSMKIVGAAGAGFPTDRLPEDLGTISDIMPTGKSALVVKVEGYSMEPTINNGDYAVVDTAQKDPLFLRNKIICARVEGEEHVIKRLIFEMGTYYLKSDNPHFPLISVGLETQIEGLVTNIIRKIK</sequence>
<keyword evidence="1" id="KW-0805">Transcription regulation</keyword>
<evidence type="ECO:0000259" key="4">
    <source>
        <dbReference type="PROSITE" id="PS50943"/>
    </source>
</evidence>
<dbReference type="AlphaFoldDB" id="A0A2X0V8H6"/>
<dbReference type="RefSeq" id="WP_113744184.1">
    <property type="nucleotide sequence ID" value="NZ_UAPV01000001.1"/>
</dbReference>
<dbReference type="Gene3D" id="1.10.260.40">
    <property type="entry name" value="lambda repressor-like DNA-binding domains"/>
    <property type="match status" value="1"/>
</dbReference>
<dbReference type="PANTHER" id="PTHR40661:SF3">
    <property type="entry name" value="FELS-1 PROPHAGE TRANSCRIPTIONAL REGULATOR"/>
    <property type="match status" value="1"/>
</dbReference>